<gene>
    <name evidence="2" type="primary">Dgri\GH12636</name>
    <name evidence="2" type="ORF">Dgri_GH12636</name>
</gene>
<dbReference type="AlphaFoldDB" id="B4JKC6"/>
<evidence type="ECO:0000256" key="1">
    <source>
        <dbReference type="SAM" id="MobiDB-lite"/>
    </source>
</evidence>
<sequence>MSKQNRKCKEPYDKEEPMVKPNTIISPENFVASGSNGHIKKHWQHMFFKQCLCLIHDLDVVEQAMLRKNKFKSASLRLKVSKAAQLEHAPSLCIKTT</sequence>
<keyword evidence="3" id="KW-1185">Reference proteome</keyword>
<dbReference type="HOGENOM" id="CLU_2348847_0_0_1"/>
<reference evidence="2 3" key="1">
    <citation type="journal article" date="2007" name="Nature">
        <title>Evolution of genes and genomes on the Drosophila phylogeny.</title>
        <authorList>
            <consortium name="Drosophila 12 Genomes Consortium"/>
            <person name="Clark A.G."/>
            <person name="Eisen M.B."/>
            <person name="Smith D.R."/>
            <person name="Bergman C.M."/>
            <person name="Oliver B."/>
            <person name="Markow T.A."/>
            <person name="Kaufman T.C."/>
            <person name="Kellis M."/>
            <person name="Gelbart W."/>
            <person name="Iyer V.N."/>
            <person name="Pollard D.A."/>
            <person name="Sackton T.B."/>
            <person name="Larracuente A.M."/>
            <person name="Singh N.D."/>
            <person name="Abad J.P."/>
            <person name="Abt D.N."/>
            <person name="Adryan B."/>
            <person name="Aguade M."/>
            <person name="Akashi H."/>
            <person name="Anderson W.W."/>
            <person name="Aquadro C.F."/>
            <person name="Ardell D.H."/>
            <person name="Arguello R."/>
            <person name="Artieri C.G."/>
            <person name="Barbash D.A."/>
            <person name="Barker D."/>
            <person name="Barsanti P."/>
            <person name="Batterham P."/>
            <person name="Batzoglou S."/>
            <person name="Begun D."/>
            <person name="Bhutkar A."/>
            <person name="Blanco E."/>
            <person name="Bosak S.A."/>
            <person name="Bradley R.K."/>
            <person name="Brand A.D."/>
            <person name="Brent M.R."/>
            <person name="Brooks A.N."/>
            <person name="Brown R.H."/>
            <person name="Butlin R.K."/>
            <person name="Caggese C."/>
            <person name="Calvi B.R."/>
            <person name="Bernardo de Carvalho A."/>
            <person name="Caspi A."/>
            <person name="Castrezana S."/>
            <person name="Celniker S.E."/>
            <person name="Chang J.L."/>
            <person name="Chapple C."/>
            <person name="Chatterji S."/>
            <person name="Chinwalla A."/>
            <person name="Civetta A."/>
            <person name="Clifton S.W."/>
            <person name="Comeron J.M."/>
            <person name="Costello J.C."/>
            <person name="Coyne J.A."/>
            <person name="Daub J."/>
            <person name="David R.G."/>
            <person name="Delcher A.L."/>
            <person name="Delehaunty K."/>
            <person name="Do C.B."/>
            <person name="Ebling H."/>
            <person name="Edwards K."/>
            <person name="Eickbush T."/>
            <person name="Evans J.D."/>
            <person name="Filipski A."/>
            <person name="Findeiss S."/>
            <person name="Freyhult E."/>
            <person name="Fulton L."/>
            <person name="Fulton R."/>
            <person name="Garcia A.C."/>
            <person name="Gardiner A."/>
            <person name="Garfield D.A."/>
            <person name="Garvin B.E."/>
            <person name="Gibson G."/>
            <person name="Gilbert D."/>
            <person name="Gnerre S."/>
            <person name="Godfrey J."/>
            <person name="Good R."/>
            <person name="Gotea V."/>
            <person name="Gravely B."/>
            <person name="Greenberg A.J."/>
            <person name="Griffiths-Jones S."/>
            <person name="Gross S."/>
            <person name="Guigo R."/>
            <person name="Gustafson E.A."/>
            <person name="Haerty W."/>
            <person name="Hahn M.W."/>
            <person name="Halligan D.L."/>
            <person name="Halpern A.L."/>
            <person name="Halter G.M."/>
            <person name="Han M.V."/>
            <person name="Heger A."/>
            <person name="Hillier L."/>
            <person name="Hinrichs A.S."/>
            <person name="Holmes I."/>
            <person name="Hoskins R.A."/>
            <person name="Hubisz M.J."/>
            <person name="Hultmark D."/>
            <person name="Huntley M.A."/>
            <person name="Jaffe D.B."/>
            <person name="Jagadeeshan S."/>
            <person name="Jeck W.R."/>
            <person name="Johnson J."/>
            <person name="Jones C.D."/>
            <person name="Jordan W.C."/>
            <person name="Karpen G.H."/>
            <person name="Kataoka E."/>
            <person name="Keightley P.D."/>
            <person name="Kheradpour P."/>
            <person name="Kirkness E.F."/>
            <person name="Koerich L.B."/>
            <person name="Kristiansen K."/>
            <person name="Kudrna D."/>
            <person name="Kulathinal R.J."/>
            <person name="Kumar S."/>
            <person name="Kwok R."/>
            <person name="Lander E."/>
            <person name="Langley C.H."/>
            <person name="Lapoint R."/>
            <person name="Lazzaro B.P."/>
            <person name="Lee S.J."/>
            <person name="Levesque L."/>
            <person name="Li R."/>
            <person name="Lin C.F."/>
            <person name="Lin M.F."/>
            <person name="Lindblad-Toh K."/>
            <person name="Llopart A."/>
            <person name="Long M."/>
            <person name="Low L."/>
            <person name="Lozovsky E."/>
            <person name="Lu J."/>
            <person name="Luo M."/>
            <person name="Machado C.A."/>
            <person name="Makalowski W."/>
            <person name="Marzo M."/>
            <person name="Matsuda M."/>
            <person name="Matzkin L."/>
            <person name="McAllister B."/>
            <person name="McBride C.S."/>
            <person name="McKernan B."/>
            <person name="McKernan K."/>
            <person name="Mendez-Lago M."/>
            <person name="Minx P."/>
            <person name="Mollenhauer M.U."/>
            <person name="Montooth K."/>
            <person name="Mount S.M."/>
            <person name="Mu X."/>
            <person name="Myers E."/>
            <person name="Negre B."/>
            <person name="Newfeld S."/>
            <person name="Nielsen R."/>
            <person name="Noor M.A."/>
            <person name="O'Grady P."/>
            <person name="Pachter L."/>
            <person name="Papaceit M."/>
            <person name="Parisi M.J."/>
            <person name="Parisi M."/>
            <person name="Parts L."/>
            <person name="Pedersen J.S."/>
            <person name="Pesole G."/>
            <person name="Phillippy A.M."/>
            <person name="Ponting C.P."/>
            <person name="Pop M."/>
            <person name="Porcelli D."/>
            <person name="Powell J.R."/>
            <person name="Prohaska S."/>
            <person name="Pruitt K."/>
            <person name="Puig M."/>
            <person name="Quesneville H."/>
            <person name="Ram K.R."/>
            <person name="Rand D."/>
            <person name="Rasmussen M.D."/>
            <person name="Reed L.K."/>
            <person name="Reenan R."/>
            <person name="Reily A."/>
            <person name="Remington K.A."/>
            <person name="Rieger T.T."/>
            <person name="Ritchie M.G."/>
            <person name="Robin C."/>
            <person name="Rogers Y.H."/>
            <person name="Rohde C."/>
            <person name="Rozas J."/>
            <person name="Rubenfield M.J."/>
            <person name="Ruiz A."/>
            <person name="Russo S."/>
            <person name="Salzberg S.L."/>
            <person name="Sanchez-Gracia A."/>
            <person name="Saranga D.J."/>
            <person name="Sato H."/>
            <person name="Schaeffer S.W."/>
            <person name="Schatz M.C."/>
            <person name="Schlenke T."/>
            <person name="Schwartz R."/>
            <person name="Segarra C."/>
            <person name="Singh R.S."/>
            <person name="Sirot L."/>
            <person name="Sirota M."/>
            <person name="Sisneros N.B."/>
            <person name="Smith C.D."/>
            <person name="Smith T.F."/>
            <person name="Spieth J."/>
            <person name="Stage D.E."/>
            <person name="Stark A."/>
            <person name="Stephan W."/>
            <person name="Strausberg R.L."/>
            <person name="Strempel S."/>
            <person name="Sturgill D."/>
            <person name="Sutton G."/>
            <person name="Sutton G.G."/>
            <person name="Tao W."/>
            <person name="Teichmann S."/>
            <person name="Tobari Y.N."/>
            <person name="Tomimura Y."/>
            <person name="Tsolas J.M."/>
            <person name="Valente V.L."/>
            <person name="Venter E."/>
            <person name="Venter J.C."/>
            <person name="Vicario S."/>
            <person name="Vieira F.G."/>
            <person name="Vilella A.J."/>
            <person name="Villasante A."/>
            <person name="Walenz B."/>
            <person name="Wang J."/>
            <person name="Wasserman M."/>
            <person name="Watts T."/>
            <person name="Wilson D."/>
            <person name="Wilson R.K."/>
            <person name="Wing R.A."/>
            <person name="Wolfner M.F."/>
            <person name="Wong A."/>
            <person name="Wong G.K."/>
            <person name="Wu C.I."/>
            <person name="Wu G."/>
            <person name="Yamamoto D."/>
            <person name="Yang H.P."/>
            <person name="Yang S.P."/>
            <person name="Yorke J.A."/>
            <person name="Yoshida K."/>
            <person name="Zdobnov E."/>
            <person name="Zhang P."/>
            <person name="Zhang Y."/>
            <person name="Zimin A.V."/>
            <person name="Baldwin J."/>
            <person name="Abdouelleil A."/>
            <person name="Abdulkadir J."/>
            <person name="Abebe A."/>
            <person name="Abera B."/>
            <person name="Abreu J."/>
            <person name="Acer S.C."/>
            <person name="Aftuck L."/>
            <person name="Alexander A."/>
            <person name="An P."/>
            <person name="Anderson E."/>
            <person name="Anderson S."/>
            <person name="Arachi H."/>
            <person name="Azer M."/>
            <person name="Bachantsang P."/>
            <person name="Barry A."/>
            <person name="Bayul T."/>
            <person name="Berlin A."/>
            <person name="Bessette D."/>
            <person name="Bloom T."/>
            <person name="Blye J."/>
            <person name="Boguslavskiy L."/>
            <person name="Bonnet C."/>
            <person name="Boukhgalter B."/>
            <person name="Bourzgui I."/>
            <person name="Brown A."/>
            <person name="Cahill P."/>
            <person name="Channer S."/>
            <person name="Cheshatsang Y."/>
            <person name="Chuda L."/>
            <person name="Citroen M."/>
            <person name="Collymore A."/>
            <person name="Cooke P."/>
            <person name="Costello M."/>
            <person name="D'Aco K."/>
            <person name="Daza R."/>
            <person name="De Haan G."/>
            <person name="DeGray S."/>
            <person name="DeMaso C."/>
            <person name="Dhargay N."/>
            <person name="Dooley K."/>
            <person name="Dooley E."/>
            <person name="Doricent M."/>
            <person name="Dorje P."/>
            <person name="Dorjee K."/>
            <person name="Dupes A."/>
            <person name="Elong R."/>
            <person name="Falk J."/>
            <person name="Farina A."/>
            <person name="Faro S."/>
            <person name="Ferguson D."/>
            <person name="Fisher S."/>
            <person name="Foley C.D."/>
            <person name="Franke A."/>
            <person name="Friedrich D."/>
            <person name="Gadbois L."/>
            <person name="Gearin G."/>
            <person name="Gearin C.R."/>
            <person name="Giannoukos G."/>
            <person name="Goode T."/>
            <person name="Graham J."/>
            <person name="Grandbois E."/>
            <person name="Grewal S."/>
            <person name="Gyaltsen K."/>
            <person name="Hafez N."/>
            <person name="Hagos B."/>
            <person name="Hall J."/>
            <person name="Henson C."/>
            <person name="Hollinger A."/>
            <person name="Honan T."/>
            <person name="Huard M.D."/>
            <person name="Hughes L."/>
            <person name="Hurhula B."/>
            <person name="Husby M.E."/>
            <person name="Kamat A."/>
            <person name="Kanga B."/>
            <person name="Kashin S."/>
            <person name="Khazanovich D."/>
            <person name="Kisner P."/>
            <person name="Lance K."/>
            <person name="Lara M."/>
            <person name="Lee W."/>
            <person name="Lennon N."/>
            <person name="Letendre F."/>
            <person name="LeVine R."/>
            <person name="Lipovsky A."/>
            <person name="Liu X."/>
            <person name="Liu J."/>
            <person name="Liu S."/>
            <person name="Lokyitsang T."/>
            <person name="Lokyitsang Y."/>
            <person name="Lubonja R."/>
            <person name="Lui A."/>
            <person name="MacDonald P."/>
            <person name="Magnisalis V."/>
            <person name="Maru K."/>
            <person name="Matthews C."/>
            <person name="McCusker W."/>
            <person name="McDonough S."/>
            <person name="Mehta T."/>
            <person name="Meldrim J."/>
            <person name="Meneus L."/>
            <person name="Mihai O."/>
            <person name="Mihalev A."/>
            <person name="Mihova T."/>
            <person name="Mittelman R."/>
            <person name="Mlenga V."/>
            <person name="Montmayeur A."/>
            <person name="Mulrain L."/>
            <person name="Navidi A."/>
            <person name="Naylor J."/>
            <person name="Negash T."/>
            <person name="Nguyen T."/>
            <person name="Nguyen N."/>
            <person name="Nicol R."/>
            <person name="Norbu C."/>
            <person name="Norbu N."/>
            <person name="Novod N."/>
            <person name="O'Neill B."/>
            <person name="Osman S."/>
            <person name="Markiewicz E."/>
            <person name="Oyono O.L."/>
            <person name="Patti C."/>
            <person name="Phunkhang P."/>
            <person name="Pierre F."/>
            <person name="Priest M."/>
            <person name="Raghuraman S."/>
            <person name="Rege F."/>
            <person name="Reyes R."/>
            <person name="Rise C."/>
            <person name="Rogov P."/>
            <person name="Ross K."/>
            <person name="Ryan E."/>
            <person name="Settipalli S."/>
            <person name="Shea T."/>
            <person name="Sherpa N."/>
            <person name="Shi L."/>
            <person name="Shih D."/>
            <person name="Sparrow T."/>
            <person name="Spaulding J."/>
            <person name="Stalker J."/>
            <person name="Stange-Thomann N."/>
            <person name="Stavropoulos S."/>
            <person name="Stone C."/>
            <person name="Strader C."/>
            <person name="Tesfaye S."/>
            <person name="Thomson T."/>
            <person name="Thoulutsang Y."/>
            <person name="Thoulutsang D."/>
            <person name="Topham K."/>
            <person name="Topping I."/>
            <person name="Tsamla T."/>
            <person name="Vassiliev H."/>
            <person name="Vo A."/>
            <person name="Wangchuk T."/>
            <person name="Wangdi T."/>
            <person name="Weiand M."/>
            <person name="Wilkinson J."/>
            <person name="Wilson A."/>
            <person name="Yadav S."/>
            <person name="Young G."/>
            <person name="Yu Q."/>
            <person name="Zembek L."/>
            <person name="Zhong D."/>
            <person name="Zimmer A."/>
            <person name="Zwirko Z."/>
            <person name="Jaffe D.B."/>
            <person name="Alvarez P."/>
            <person name="Brockman W."/>
            <person name="Butler J."/>
            <person name="Chin C."/>
            <person name="Gnerre S."/>
            <person name="Grabherr M."/>
            <person name="Kleber M."/>
            <person name="Mauceli E."/>
            <person name="MacCallum I."/>
        </authorList>
    </citation>
    <scope>NUCLEOTIDE SEQUENCE [LARGE SCALE GENOMIC DNA]</scope>
    <source>
        <strain evidence="3">Tucson 15287-2541.00</strain>
    </source>
</reference>
<accession>B4JKC6</accession>
<feature type="compositionally biased region" description="Basic and acidic residues" evidence="1">
    <location>
        <begin position="7"/>
        <end position="18"/>
    </location>
</feature>
<dbReference type="InParanoid" id="B4JKC6"/>
<protein>
    <submittedName>
        <fullName evidence="2">GH12636</fullName>
    </submittedName>
</protein>
<evidence type="ECO:0000313" key="3">
    <source>
        <dbReference type="Proteomes" id="UP000001070"/>
    </source>
</evidence>
<feature type="region of interest" description="Disordered" evidence="1">
    <location>
        <begin position="1"/>
        <end position="20"/>
    </location>
</feature>
<evidence type="ECO:0000313" key="2">
    <source>
        <dbReference type="EMBL" id="EDW00029.1"/>
    </source>
</evidence>
<proteinExistence type="predicted"/>
<name>B4JKC6_DROGR</name>
<dbReference type="EMBL" id="CH916370">
    <property type="protein sequence ID" value="EDW00029.1"/>
    <property type="molecule type" value="Genomic_DNA"/>
</dbReference>
<dbReference type="Proteomes" id="UP000001070">
    <property type="component" value="Unassembled WGS sequence"/>
</dbReference>
<organism evidence="3">
    <name type="scientific">Drosophila grimshawi</name>
    <name type="common">Hawaiian fruit fly</name>
    <name type="synonym">Idiomyia grimshawi</name>
    <dbReference type="NCBI Taxonomy" id="7222"/>
    <lineage>
        <taxon>Eukaryota</taxon>
        <taxon>Metazoa</taxon>
        <taxon>Ecdysozoa</taxon>
        <taxon>Arthropoda</taxon>
        <taxon>Hexapoda</taxon>
        <taxon>Insecta</taxon>
        <taxon>Pterygota</taxon>
        <taxon>Neoptera</taxon>
        <taxon>Endopterygota</taxon>
        <taxon>Diptera</taxon>
        <taxon>Brachycera</taxon>
        <taxon>Muscomorpha</taxon>
        <taxon>Ephydroidea</taxon>
        <taxon>Drosophilidae</taxon>
        <taxon>Drosophila</taxon>
        <taxon>Hawaiian Drosophila</taxon>
    </lineage>
</organism>